<gene>
    <name evidence="3" type="ORF">BKH31_03305</name>
</gene>
<organism evidence="3 4">
    <name type="scientific">Actinomyces oris</name>
    <dbReference type="NCBI Taxonomy" id="544580"/>
    <lineage>
        <taxon>Bacteria</taxon>
        <taxon>Bacillati</taxon>
        <taxon>Actinomycetota</taxon>
        <taxon>Actinomycetes</taxon>
        <taxon>Actinomycetales</taxon>
        <taxon>Actinomycetaceae</taxon>
        <taxon>Actinomyces</taxon>
    </lineage>
</organism>
<name>A0A1Q8VIK4_9ACTO</name>
<accession>A0A1Q8VIK4</accession>
<dbReference type="Gene3D" id="3.40.1620.10">
    <property type="entry name" value="YefM-like domain"/>
    <property type="match status" value="1"/>
</dbReference>
<protein>
    <recommendedName>
        <fullName evidence="2">Antitoxin</fullName>
    </recommendedName>
</protein>
<dbReference type="InterPro" id="IPR006442">
    <property type="entry name" value="Antitoxin_Phd/YefM"/>
</dbReference>
<evidence type="ECO:0000256" key="1">
    <source>
        <dbReference type="ARBA" id="ARBA00009981"/>
    </source>
</evidence>
<sequence length="88" mass="9977">MMYMQTITHRELRNNSAAILHQVQAGQTFEITNNDEPVAILSPISRDRHPILRQQGAVRQATHVDFRALKRTADVSSQAVLDDLRGKQ</sequence>
<evidence type="ECO:0000256" key="2">
    <source>
        <dbReference type="RuleBase" id="RU362080"/>
    </source>
</evidence>
<dbReference type="SUPFAM" id="SSF143120">
    <property type="entry name" value="YefM-like"/>
    <property type="match status" value="1"/>
</dbReference>
<dbReference type="AlphaFoldDB" id="A0A1Q8VIK4"/>
<comment type="similarity">
    <text evidence="1 2">Belongs to the phD/YefM antitoxin family.</text>
</comment>
<proteinExistence type="inferred from homology"/>
<comment type="caution">
    <text evidence="3">The sequence shown here is derived from an EMBL/GenBank/DDBJ whole genome shotgun (WGS) entry which is preliminary data.</text>
</comment>
<dbReference type="Proteomes" id="UP000186471">
    <property type="component" value="Unassembled WGS sequence"/>
</dbReference>
<dbReference type="Pfam" id="PF02604">
    <property type="entry name" value="PhdYeFM_antitox"/>
    <property type="match status" value="1"/>
</dbReference>
<comment type="function">
    <text evidence="2">Antitoxin component of a type II toxin-antitoxin (TA) system.</text>
</comment>
<dbReference type="EMBL" id="MSKK01000010">
    <property type="protein sequence ID" value="OLO47909.1"/>
    <property type="molecule type" value="Genomic_DNA"/>
</dbReference>
<dbReference type="OrthoDB" id="4419580at2"/>
<dbReference type="InterPro" id="IPR036165">
    <property type="entry name" value="YefM-like_sf"/>
</dbReference>
<dbReference type="NCBIfam" id="TIGR01552">
    <property type="entry name" value="phd_fam"/>
    <property type="match status" value="1"/>
</dbReference>
<evidence type="ECO:0000313" key="3">
    <source>
        <dbReference type="EMBL" id="OLO47909.1"/>
    </source>
</evidence>
<evidence type="ECO:0000313" key="4">
    <source>
        <dbReference type="Proteomes" id="UP000186471"/>
    </source>
</evidence>
<reference evidence="3 4" key="1">
    <citation type="submission" date="2016-12" db="EMBL/GenBank/DDBJ databases">
        <title>Genomic comparison of strains in the 'Actinomyces naeslundii' group.</title>
        <authorList>
            <person name="Mughal S.R."/>
            <person name="Do T."/>
            <person name="Gilbert S.C."/>
            <person name="Witherden E.A."/>
            <person name="Didelot X."/>
            <person name="Beighton D."/>
        </authorList>
    </citation>
    <scope>NUCLEOTIDE SEQUENCE [LARGE SCALE GENOMIC DNA]</scope>
    <source>
        <strain evidence="3 4">R21091</strain>
    </source>
</reference>